<name>A0A7J8FS30_MOLMO</name>
<evidence type="ECO:0000313" key="2">
    <source>
        <dbReference type="Proteomes" id="UP000550707"/>
    </source>
</evidence>
<evidence type="ECO:0000313" key="1">
    <source>
        <dbReference type="EMBL" id="KAF6450456.1"/>
    </source>
</evidence>
<dbReference type="EMBL" id="JACASF010000011">
    <property type="protein sequence ID" value="KAF6450456.1"/>
    <property type="molecule type" value="Genomic_DNA"/>
</dbReference>
<gene>
    <name evidence="1" type="ORF">HJG59_008350</name>
</gene>
<keyword evidence="2" id="KW-1185">Reference proteome</keyword>
<dbReference type="AlphaFoldDB" id="A0A7J8FS30"/>
<reference evidence="1 2" key="1">
    <citation type="journal article" date="2020" name="Nature">
        <title>Six reference-quality genomes reveal evolution of bat adaptations.</title>
        <authorList>
            <person name="Jebb D."/>
            <person name="Huang Z."/>
            <person name="Pippel M."/>
            <person name="Hughes G.M."/>
            <person name="Lavrichenko K."/>
            <person name="Devanna P."/>
            <person name="Winkler S."/>
            <person name="Jermiin L.S."/>
            <person name="Skirmuntt E.C."/>
            <person name="Katzourakis A."/>
            <person name="Burkitt-Gray L."/>
            <person name="Ray D.A."/>
            <person name="Sullivan K.A.M."/>
            <person name="Roscito J.G."/>
            <person name="Kirilenko B.M."/>
            <person name="Davalos L.M."/>
            <person name="Corthals A.P."/>
            <person name="Power M.L."/>
            <person name="Jones G."/>
            <person name="Ransome R.D."/>
            <person name="Dechmann D.K.N."/>
            <person name="Locatelli A.G."/>
            <person name="Puechmaille S.J."/>
            <person name="Fedrigo O."/>
            <person name="Jarvis E.D."/>
            <person name="Hiller M."/>
            <person name="Vernes S.C."/>
            <person name="Myers E.W."/>
            <person name="Teeling E.C."/>
        </authorList>
    </citation>
    <scope>NUCLEOTIDE SEQUENCE [LARGE SCALE GENOMIC DNA]</scope>
    <source>
        <strain evidence="1">MMolMol1</strain>
        <tissue evidence="1">Muscle</tissue>
    </source>
</reference>
<comment type="caution">
    <text evidence="1">The sequence shown here is derived from an EMBL/GenBank/DDBJ whole genome shotgun (WGS) entry which is preliminary data.</text>
</comment>
<dbReference type="Proteomes" id="UP000550707">
    <property type="component" value="Unassembled WGS sequence"/>
</dbReference>
<protein>
    <submittedName>
        <fullName evidence="1">Uncharacterized protein</fullName>
    </submittedName>
</protein>
<accession>A0A7J8FS30</accession>
<sequence length="179" mass="20421">MHPMHRQQVLVFILQGPSVLGLVDKGRLEQKSLSISTHNDSHMILICLEATDLGLMLENECPGRHSFSEQSCFVHIEHMFWMILALLKDLLDHVVHVVPCCRLVSRGSFSMENDTLQMIPLLELLEPTLACCEVHEGCRRGSWLRFVCRKALMELPRLLRVDQRIQQNVFLVAVADPNG</sequence>
<proteinExistence type="predicted"/>
<organism evidence="1 2">
    <name type="scientific">Molossus molossus</name>
    <name type="common">Pallas' mastiff bat</name>
    <name type="synonym">Vespertilio molossus</name>
    <dbReference type="NCBI Taxonomy" id="27622"/>
    <lineage>
        <taxon>Eukaryota</taxon>
        <taxon>Metazoa</taxon>
        <taxon>Chordata</taxon>
        <taxon>Craniata</taxon>
        <taxon>Vertebrata</taxon>
        <taxon>Euteleostomi</taxon>
        <taxon>Mammalia</taxon>
        <taxon>Eutheria</taxon>
        <taxon>Laurasiatheria</taxon>
        <taxon>Chiroptera</taxon>
        <taxon>Yangochiroptera</taxon>
        <taxon>Molossidae</taxon>
        <taxon>Molossus</taxon>
    </lineage>
</organism>
<dbReference type="InParanoid" id="A0A7J8FS30"/>